<evidence type="ECO:0000313" key="1">
    <source>
        <dbReference type="EMBL" id="GAA4649631.1"/>
    </source>
</evidence>
<proteinExistence type="predicted"/>
<organism evidence="1 2">
    <name type="scientific">Kistimonas scapharcae</name>
    <dbReference type="NCBI Taxonomy" id="1036133"/>
    <lineage>
        <taxon>Bacteria</taxon>
        <taxon>Pseudomonadati</taxon>
        <taxon>Pseudomonadota</taxon>
        <taxon>Gammaproteobacteria</taxon>
        <taxon>Oceanospirillales</taxon>
        <taxon>Endozoicomonadaceae</taxon>
        <taxon>Kistimonas</taxon>
    </lineage>
</organism>
<reference evidence="2" key="1">
    <citation type="journal article" date="2019" name="Int. J. Syst. Evol. Microbiol.">
        <title>The Global Catalogue of Microorganisms (GCM) 10K type strain sequencing project: providing services to taxonomists for standard genome sequencing and annotation.</title>
        <authorList>
            <consortium name="The Broad Institute Genomics Platform"/>
            <consortium name="The Broad Institute Genome Sequencing Center for Infectious Disease"/>
            <person name="Wu L."/>
            <person name="Ma J."/>
        </authorList>
    </citation>
    <scope>NUCLEOTIDE SEQUENCE [LARGE SCALE GENOMIC DNA]</scope>
    <source>
        <strain evidence="2">JCM 17805</strain>
    </source>
</reference>
<name>A0ABP8V139_9GAMM</name>
<accession>A0ABP8V139</accession>
<keyword evidence="2" id="KW-1185">Reference proteome</keyword>
<protein>
    <recommendedName>
        <fullName evidence="3">Transposase</fullName>
    </recommendedName>
</protein>
<evidence type="ECO:0008006" key="3">
    <source>
        <dbReference type="Google" id="ProtNLM"/>
    </source>
</evidence>
<evidence type="ECO:0000313" key="2">
    <source>
        <dbReference type="Proteomes" id="UP001500604"/>
    </source>
</evidence>
<dbReference type="Proteomes" id="UP001500604">
    <property type="component" value="Unassembled WGS sequence"/>
</dbReference>
<sequence length="49" mass="5243">MNALPKNIAGKKNHLIINTGTKYKTIPDYHCGSASLRSLAGMGQVRAAM</sequence>
<comment type="caution">
    <text evidence="1">The sequence shown here is derived from an EMBL/GenBank/DDBJ whole genome shotgun (WGS) entry which is preliminary data.</text>
</comment>
<gene>
    <name evidence="1" type="ORF">GCM10023116_19070</name>
</gene>
<dbReference type="EMBL" id="BAABFL010000213">
    <property type="protein sequence ID" value="GAA4649631.1"/>
    <property type="molecule type" value="Genomic_DNA"/>
</dbReference>